<accession>A0AAJ0PCL9</accession>
<dbReference type="InterPro" id="IPR025720">
    <property type="entry name" value="RibU"/>
</dbReference>
<proteinExistence type="inferred from homology"/>
<comment type="subcellular location">
    <subcellularLocation>
        <location evidence="1">Cell membrane</location>
        <topology evidence="1">Multi-pass membrane protein</topology>
    </subcellularLocation>
</comment>
<reference evidence="10 11" key="1">
    <citation type="journal article" date="2015" name="Genome Announc.">
        <title>Expanding the biotechnology potential of lactobacilli through comparative genomics of 213 strains and associated genera.</title>
        <authorList>
            <person name="Sun Z."/>
            <person name="Harris H.M."/>
            <person name="McCann A."/>
            <person name="Guo C."/>
            <person name="Argimon S."/>
            <person name="Zhang W."/>
            <person name="Yang X."/>
            <person name="Jeffery I.B."/>
            <person name="Cooney J.C."/>
            <person name="Kagawa T.F."/>
            <person name="Liu W."/>
            <person name="Song Y."/>
            <person name="Salvetti E."/>
            <person name="Wrobel A."/>
            <person name="Rasinkangas P."/>
            <person name="Parkhill J."/>
            <person name="Rea M.C."/>
            <person name="O'Sullivan O."/>
            <person name="Ritari J."/>
            <person name="Douillard F.P."/>
            <person name="Paul Ross R."/>
            <person name="Yang R."/>
            <person name="Briner A.E."/>
            <person name="Felis G.E."/>
            <person name="de Vos W.M."/>
            <person name="Barrangou R."/>
            <person name="Klaenhammer T.R."/>
            <person name="Caufield P.W."/>
            <person name="Cui Y."/>
            <person name="Zhang H."/>
            <person name="O'Toole P.W."/>
        </authorList>
    </citation>
    <scope>NUCLEOTIDE SEQUENCE [LARGE SCALE GENOMIC DNA]</scope>
    <source>
        <strain evidence="10 11">DSM 20019</strain>
    </source>
</reference>
<dbReference type="PANTHER" id="PTHR38438:SF1">
    <property type="entry name" value="RIBOFLAVIN TRANSPORTER RIBU"/>
    <property type="match status" value="1"/>
</dbReference>
<evidence type="ECO:0000256" key="1">
    <source>
        <dbReference type="ARBA" id="ARBA00004651"/>
    </source>
</evidence>
<feature type="transmembrane region" description="Helical" evidence="9">
    <location>
        <begin position="63"/>
        <end position="83"/>
    </location>
</feature>
<evidence type="ECO:0000256" key="9">
    <source>
        <dbReference type="SAM" id="Phobius"/>
    </source>
</evidence>
<evidence type="ECO:0000313" key="10">
    <source>
        <dbReference type="EMBL" id="KRK92768.1"/>
    </source>
</evidence>
<dbReference type="Proteomes" id="UP000050828">
    <property type="component" value="Unassembled WGS sequence"/>
</dbReference>
<evidence type="ECO:0000256" key="5">
    <source>
        <dbReference type="ARBA" id="ARBA00022692"/>
    </source>
</evidence>
<gene>
    <name evidence="10" type="ORF">FC08_GL000506</name>
</gene>
<evidence type="ECO:0000256" key="2">
    <source>
        <dbReference type="ARBA" id="ARBA00005540"/>
    </source>
</evidence>
<name>A0AAJ0PCL9_LATCU</name>
<feature type="transmembrane region" description="Helical" evidence="9">
    <location>
        <begin position="132"/>
        <end position="152"/>
    </location>
</feature>
<sequence length="213" mass="23459">MQSDLAKSADEGNLIWRVLVMQVSKVRTMIGVAMLGAISFVVMFFEFPIILAFPFLKIDFSDVIILLGTFVYGPIGGMGVALIRSTLHFIMTGASLPSLVGDFAGVLASICYLLPFYYLFKRQSNVLVGQAIAGVAGAVSMTIFMSFANWLFILPLYIKLMGLNLGMSTTKYILFGLVPFNLIKGALVTVVFAVLYLRILPWLKQHMQKPIAK</sequence>
<comment type="function">
    <text evidence="8">Probably a riboflavin-binding protein that interacts with the energy-coupling factor (ECF) ABC-transporter complex.</text>
</comment>
<keyword evidence="7 8" id="KW-0472">Membrane</keyword>
<keyword evidence="6 9" id="KW-1133">Transmembrane helix</keyword>
<dbReference type="PANTHER" id="PTHR38438">
    <property type="entry name" value="RIBOFLAVIN TRANSPORTER RIBU"/>
    <property type="match status" value="1"/>
</dbReference>
<evidence type="ECO:0000313" key="11">
    <source>
        <dbReference type="Proteomes" id="UP000050828"/>
    </source>
</evidence>
<protein>
    <recommendedName>
        <fullName evidence="8">Riboflavin transporter</fullName>
    </recommendedName>
</protein>
<feature type="transmembrane region" description="Helical" evidence="9">
    <location>
        <begin position="29"/>
        <end position="56"/>
    </location>
</feature>
<evidence type="ECO:0000256" key="4">
    <source>
        <dbReference type="ARBA" id="ARBA00022475"/>
    </source>
</evidence>
<evidence type="ECO:0000256" key="6">
    <source>
        <dbReference type="ARBA" id="ARBA00022989"/>
    </source>
</evidence>
<evidence type="ECO:0000256" key="8">
    <source>
        <dbReference type="PIRNR" id="PIRNR037778"/>
    </source>
</evidence>
<feature type="transmembrane region" description="Helical" evidence="9">
    <location>
        <begin position="103"/>
        <end position="120"/>
    </location>
</feature>
<dbReference type="PIRSF" id="PIRSF037778">
    <property type="entry name" value="UCP037778_transp_RibU"/>
    <property type="match status" value="1"/>
</dbReference>
<comment type="caution">
    <text evidence="10">The sequence shown here is derived from an EMBL/GenBank/DDBJ whole genome shotgun (WGS) entry which is preliminary data.</text>
</comment>
<dbReference type="AlphaFoldDB" id="A0AAJ0PCL9"/>
<dbReference type="EMBL" id="AZDL01000018">
    <property type="protein sequence ID" value="KRK92768.1"/>
    <property type="molecule type" value="Genomic_DNA"/>
</dbReference>
<keyword evidence="5 9" id="KW-0812">Transmembrane</keyword>
<evidence type="ECO:0000256" key="7">
    <source>
        <dbReference type="ARBA" id="ARBA00023136"/>
    </source>
</evidence>
<dbReference type="Pfam" id="PF12822">
    <property type="entry name" value="ECF_trnsprt"/>
    <property type="match status" value="1"/>
</dbReference>
<organism evidence="10 11">
    <name type="scientific">Latilactobacillus curvatus JCM 1096 = DSM 20019</name>
    <dbReference type="NCBI Taxonomy" id="1293592"/>
    <lineage>
        <taxon>Bacteria</taxon>
        <taxon>Bacillati</taxon>
        <taxon>Bacillota</taxon>
        <taxon>Bacilli</taxon>
        <taxon>Lactobacillales</taxon>
        <taxon>Lactobacillaceae</taxon>
        <taxon>Latilactobacillus</taxon>
    </lineage>
</organism>
<dbReference type="Gene3D" id="1.10.1760.20">
    <property type="match status" value="1"/>
</dbReference>
<evidence type="ECO:0000256" key="3">
    <source>
        <dbReference type="ARBA" id="ARBA00022448"/>
    </source>
</evidence>
<dbReference type="GO" id="GO:0005886">
    <property type="term" value="C:plasma membrane"/>
    <property type="evidence" value="ECO:0007669"/>
    <property type="project" value="UniProtKB-SubCell"/>
</dbReference>
<dbReference type="InterPro" id="IPR024529">
    <property type="entry name" value="ECF_trnsprt_substrate-spec"/>
</dbReference>
<keyword evidence="3 8" id="KW-0813">Transport</keyword>
<dbReference type="GO" id="GO:0032217">
    <property type="term" value="F:riboflavin transmembrane transporter activity"/>
    <property type="evidence" value="ECO:0007669"/>
    <property type="project" value="UniProtKB-UniRule"/>
</dbReference>
<feature type="transmembrane region" description="Helical" evidence="9">
    <location>
        <begin position="172"/>
        <end position="197"/>
    </location>
</feature>
<keyword evidence="4 8" id="KW-1003">Cell membrane</keyword>
<comment type="similarity">
    <text evidence="2 8">Belongs to the prokaryotic riboflavin transporter (P-RFT) (TC 2.A.87) family.</text>
</comment>